<protein>
    <submittedName>
        <fullName evidence="1">Transposase</fullName>
    </submittedName>
</protein>
<dbReference type="KEGG" id="fsm:CCS41_00225"/>
<evidence type="ECO:0000313" key="2">
    <source>
        <dbReference type="Proteomes" id="UP000261875"/>
    </source>
</evidence>
<name>A0A2U8I5X9_9GAMM</name>
<keyword evidence="2" id="KW-1185">Reference proteome</keyword>
<dbReference type="EMBL" id="CP021659">
    <property type="protein sequence ID" value="AWK13274.1"/>
    <property type="molecule type" value="Genomic_DNA"/>
</dbReference>
<dbReference type="Proteomes" id="UP000261875">
    <property type="component" value="Chromosome"/>
</dbReference>
<gene>
    <name evidence="1" type="ORF">CCS41_00225</name>
</gene>
<accession>A0A2U8I5X9</accession>
<proteinExistence type="predicted"/>
<dbReference type="AlphaFoldDB" id="A0A2U8I5X9"/>
<sequence length="67" mass="7804">MISGIERCQARTDRTQRNYIFFSIAAWFDQHKCRLSENITLYQQNWDVIKGSIASHIKLLLVYPSAG</sequence>
<evidence type="ECO:0000313" key="1">
    <source>
        <dbReference type="EMBL" id="AWK13274.1"/>
    </source>
</evidence>
<organism evidence="1 2">
    <name type="scientific">Candidatus Fukatsuia symbiotica</name>
    <dbReference type="NCBI Taxonomy" id="1878942"/>
    <lineage>
        <taxon>Bacteria</taxon>
        <taxon>Pseudomonadati</taxon>
        <taxon>Pseudomonadota</taxon>
        <taxon>Gammaproteobacteria</taxon>
        <taxon>Enterobacterales</taxon>
        <taxon>Yersiniaceae</taxon>
        <taxon>Candidatus Fukatsuia</taxon>
    </lineage>
</organism>
<reference evidence="1 2" key="1">
    <citation type="submission" date="2017-05" db="EMBL/GenBank/DDBJ databases">
        <title>Genome sequence of Candidatus Fukatsuia symbiotica and Candidatus Hamiltonella defensa from Acyrthosiphon pisum strain 5D.</title>
        <authorList>
            <person name="Patel V.A."/>
            <person name="Chevignon G."/>
            <person name="Russell J.A."/>
            <person name="Oliver K.M."/>
        </authorList>
    </citation>
    <scope>NUCLEOTIDE SEQUENCE [LARGE SCALE GENOMIC DNA]</scope>
    <source>
        <strain evidence="1 2">5D</strain>
    </source>
</reference>